<dbReference type="Proteomes" id="UP000729402">
    <property type="component" value="Unassembled WGS sequence"/>
</dbReference>
<evidence type="ECO:0000313" key="3">
    <source>
        <dbReference type="Proteomes" id="UP000729402"/>
    </source>
</evidence>
<keyword evidence="3" id="KW-1185">Reference proteome</keyword>
<protein>
    <submittedName>
        <fullName evidence="2">Uncharacterized protein</fullName>
    </submittedName>
</protein>
<gene>
    <name evidence="2" type="ORF">GUJ93_ZPchr0014g47313</name>
</gene>
<reference evidence="2" key="2">
    <citation type="submission" date="2021-02" db="EMBL/GenBank/DDBJ databases">
        <authorList>
            <person name="Kimball J.A."/>
            <person name="Haas M.W."/>
            <person name="Macchietto M."/>
            <person name="Kono T."/>
            <person name="Duquette J."/>
            <person name="Shao M."/>
        </authorList>
    </citation>
    <scope>NUCLEOTIDE SEQUENCE</scope>
    <source>
        <tissue evidence="2">Fresh leaf tissue</tissue>
    </source>
</reference>
<comment type="caution">
    <text evidence="2">The sequence shown here is derived from an EMBL/GenBank/DDBJ whole genome shotgun (WGS) entry which is preliminary data.</text>
</comment>
<organism evidence="2 3">
    <name type="scientific">Zizania palustris</name>
    <name type="common">Northern wild rice</name>
    <dbReference type="NCBI Taxonomy" id="103762"/>
    <lineage>
        <taxon>Eukaryota</taxon>
        <taxon>Viridiplantae</taxon>
        <taxon>Streptophyta</taxon>
        <taxon>Embryophyta</taxon>
        <taxon>Tracheophyta</taxon>
        <taxon>Spermatophyta</taxon>
        <taxon>Magnoliopsida</taxon>
        <taxon>Liliopsida</taxon>
        <taxon>Poales</taxon>
        <taxon>Poaceae</taxon>
        <taxon>BOP clade</taxon>
        <taxon>Oryzoideae</taxon>
        <taxon>Oryzeae</taxon>
        <taxon>Zizaniinae</taxon>
        <taxon>Zizania</taxon>
    </lineage>
</organism>
<feature type="compositionally biased region" description="Polar residues" evidence="1">
    <location>
        <begin position="74"/>
        <end position="83"/>
    </location>
</feature>
<dbReference type="EMBL" id="JAAALK010000086">
    <property type="protein sequence ID" value="KAG8081981.1"/>
    <property type="molecule type" value="Genomic_DNA"/>
</dbReference>
<proteinExistence type="predicted"/>
<name>A0A8J5TKR0_ZIZPA</name>
<reference evidence="2" key="1">
    <citation type="journal article" date="2021" name="bioRxiv">
        <title>Whole Genome Assembly and Annotation of Northern Wild Rice, Zizania palustris L., Supports a Whole Genome Duplication in the Zizania Genus.</title>
        <authorList>
            <person name="Haas M."/>
            <person name="Kono T."/>
            <person name="Macchietto M."/>
            <person name="Millas R."/>
            <person name="McGilp L."/>
            <person name="Shao M."/>
            <person name="Duquette J."/>
            <person name="Hirsch C.N."/>
            <person name="Kimball J."/>
        </authorList>
    </citation>
    <scope>NUCLEOTIDE SEQUENCE</scope>
    <source>
        <tissue evidence="2">Fresh leaf tissue</tissue>
    </source>
</reference>
<dbReference type="AlphaFoldDB" id="A0A8J5TKR0"/>
<feature type="region of interest" description="Disordered" evidence="1">
    <location>
        <begin position="29"/>
        <end position="91"/>
    </location>
</feature>
<sequence length="91" mass="10178">MSRHHHFPLPFLALDDLRRHCNVFKEQGDCSAAAGGSHGGGGDEQIYSRNHLRGNIHQARKQLGPSAKYRQSKQRSSNNNFDSSLIPARQL</sequence>
<feature type="compositionally biased region" description="Basic residues" evidence="1">
    <location>
        <begin position="50"/>
        <end position="60"/>
    </location>
</feature>
<evidence type="ECO:0000256" key="1">
    <source>
        <dbReference type="SAM" id="MobiDB-lite"/>
    </source>
</evidence>
<evidence type="ECO:0000313" key="2">
    <source>
        <dbReference type="EMBL" id="KAG8081981.1"/>
    </source>
</evidence>
<accession>A0A8J5TKR0</accession>